<proteinExistence type="predicted"/>
<sequence length="263" mass="29904">CIALCRRENEGDGLIMSASLGVKISERARTIKSPGEQKTFLSNWLEGDVAKNIQQQGGVISDPVVTYLRFHAKSSFGGLFSEKKEGIDRCLRRGIKYLGVDNICEILLRTSFWISLQEAHAILEGTVVKKRYDIMVKFFNKYPLAFLSICYRSKKNGQLEGKTDFWNGLVDEGESITEKISPEKITFLSNKGNCSIGIDLVTVFIDALPNDCRILFLGQLISEKILIEYFKMSKRHEVCDFMCSNIENIFFEQVLMLSSLRKR</sequence>
<dbReference type="AlphaFoldDB" id="X0WIJ5"/>
<feature type="non-terminal residue" evidence="1">
    <location>
        <position position="1"/>
    </location>
</feature>
<name>X0WIJ5_9ZZZZ</name>
<comment type="caution">
    <text evidence="1">The sequence shown here is derived from an EMBL/GenBank/DDBJ whole genome shotgun (WGS) entry which is preliminary data.</text>
</comment>
<protein>
    <submittedName>
        <fullName evidence="1">Uncharacterized protein</fullName>
    </submittedName>
</protein>
<evidence type="ECO:0000313" key="1">
    <source>
        <dbReference type="EMBL" id="GAG23032.1"/>
    </source>
</evidence>
<accession>X0WIJ5</accession>
<organism evidence="1">
    <name type="scientific">marine sediment metagenome</name>
    <dbReference type="NCBI Taxonomy" id="412755"/>
    <lineage>
        <taxon>unclassified sequences</taxon>
        <taxon>metagenomes</taxon>
        <taxon>ecological metagenomes</taxon>
    </lineage>
</organism>
<reference evidence="1" key="1">
    <citation type="journal article" date="2014" name="Front. Microbiol.">
        <title>High frequency of phylogenetically diverse reductive dehalogenase-homologous genes in deep subseafloor sedimentary metagenomes.</title>
        <authorList>
            <person name="Kawai M."/>
            <person name="Futagami T."/>
            <person name="Toyoda A."/>
            <person name="Takaki Y."/>
            <person name="Nishi S."/>
            <person name="Hori S."/>
            <person name="Arai W."/>
            <person name="Tsubouchi T."/>
            <person name="Morono Y."/>
            <person name="Uchiyama I."/>
            <person name="Ito T."/>
            <person name="Fujiyama A."/>
            <person name="Inagaki F."/>
            <person name="Takami H."/>
        </authorList>
    </citation>
    <scope>NUCLEOTIDE SEQUENCE</scope>
    <source>
        <strain evidence="1">Expedition CK06-06</strain>
    </source>
</reference>
<gene>
    <name evidence="1" type="ORF">S01H1_47633</name>
</gene>
<feature type="non-terminal residue" evidence="1">
    <location>
        <position position="263"/>
    </location>
</feature>
<dbReference type="EMBL" id="BARS01030542">
    <property type="protein sequence ID" value="GAG23032.1"/>
    <property type="molecule type" value="Genomic_DNA"/>
</dbReference>